<protein>
    <submittedName>
        <fullName evidence="5">Por secretion system C-terminal sorting domain-containing protein</fullName>
    </submittedName>
</protein>
<evidence type="ECO:0000259" key="4">
    <source>
        <dbReference type="Pfam" id="PF23759"/>
    </source>
</evidence>
<feature type="domain" description="Secretion system C-terminal sorting" evidence="3">
    <location>
        <begin position="643"/>
        <end position="713"/>
    </location>
</feature>
<gene>
    <name evidence="5" type="ORF">SAMN04487987_10954</name>
</gene>
<evidence type="ECO:0000256" key="1">
    <source>
        <dbReference type="ARBA" id="ARBA00022729"/>
    </source>
</evidence>
<feature type="domain" description="T9SS-like galactose binding" evidence="4">
    <location>
        <begin position="141"/>
        <end position="255"/>
    </location>
</feature>
<feature type="domain" description="T9SS-like galactose binding" evidence="4">
    <location>
        <begin position="506"/>
        <end position="624"/>
    </location>
</feature>
<dbReference type="Proteomes" id="UP000199439">
    <property type="component" value="Unassembled WGS sequence"/>
</dbReference>
<feature type="chain" id="PRO_5011492514" evidence="2">
    <location>
        <begin position="18"/>
        <end position="715"/>
    </location>
</feature>
<evidence type="ECO:0000259" key="3">
    <source>
        <dbReference type="Pfam" id="PF18962"/>
    </source>
</evidence>
<dbReference type="InterPro" id="IPR056600">
    <property type="entry name" value="GBD_T9SS_assoc"/>
</dbReference>
<name>A0A1I1RA13_9FLAO</name>
<dbReference type="NCBIfam" id="TIGR04183">
    <property type="entry name" value="Por_Secre_tail"/>
    <property type="match status" value="1"/>
</dbReference>
<feature type="domain" description="T9SS-like galactose binding" evidence="4">
    <location>
        <begin position="383"/>
        <end position="497"/>
    </location>
</feature>
<keyword evidence="1 2" id="KW-0732">Signal</keyword>
<dbReference type="AlphaFoldDB" id="A0A1I1RA13"/>
<reference evidence="6" key="1">
    <citation type="submission" date="2016-10" db="EMBL/GenBank/DDBJ databases">
        <authorList>
            <person name="Varghese N."/>
            <person name="Submissions S."/>
        </authorList>
    </citation>
    <scope>NUCLEOTIDE SEQUENCE [LARGE SCALE GENOMIC DNA]</scope>
    <source>
        <strain evidence="6">DSM 25730</strain>
    </source>
</reference>
<dbReference type="OrthoDB" id="860722at2"/>
<dbReference type="Pfam" id="PF18962">
    <property type="entry name" value="Por_Secre_tail"/>
    <property type="match status" value="1"/>
</dbReference>
<keyword evidence="6" id="KW-1185">Reference proteome</keyword>
<evidence type="ECO:0000313" key="5">
    <source>
        <dbReference type="EMBL" id="SFD31109.1"/>
    </source>
</evidence>
<dbReference type="EMBL" id="FOMI01000009">
    <property type="protein sequence ID" value="SFD31109.1"/>
    <property type="molecule type" value="Genomic_DNA"/>
</dbReference>
<feature type="signal peptide" evidence="2">
    <location>
        <begin position="1"/>
        <end position="17"/>
    </location>
</feature>
<proteinExistence type="predicted"/>
<feature type="domain" description="T9SS-like galactose binding" evidence="4">
    <location>
        <begin position="21"/>
        <end position="126"/>
    </location>
</feature>
<dbReference type="InterPro" id="IPR026444">
    <property type="entry name" value="Secre_tail"/>
</dbReference>
<dbReference type="RefSeq" id="WP_092852855.1">
    <property type="nucleotide sequence ID" value="NZ_FOMI01000009.1"/>
</dbReference>
<feature type="domain" description="T9SS-like galactose binding" evidence="4">
    <location>
        <begin position="264"/>
        <end position="371"/>
    </location>
</feature>
<evidence type="ECO:0000313" key="6">
    <source>
        <dbReference type="Proteomes" id="UP000199439"/>
    </source>
</evidence>
<accession>A0A1I1RA13</accession>
<organism evidence="5 6">
    <name type="scientific">Algibacter pectinivorans</name>
    <dbReference type="NCBI Taxonomy" id="870482"/>
    <lineage>
        <taxon>Bacteria</taxon>
        <taxon>Pseudomonadati</taxon>
        <taxon>Bacteroidota</taxon>
        <taxon>Flavobacteriia</taxon>
        <taxon>Flavobacteriales</taxon>
        <taxon>Flavobacteriaceae</taxon>
        <taxon>Algibacter</taxon>
    </lineage>
</organism>
<dbReference type="STRING" id="870482.SAMN04487987_10954"/>
<sequence length="715" mass="78572">MKTLKLLLLICSSSLFAQVPANNECVNAEPITIPTASALVISPNFTEATESLDASCNTASVNNKDLWYTFTMPIDGILRISNTSAVNYFTIYDTCGGAEIECSKDDSSFNSLTNGNTYLLRASYQFDNGGAFSLQALTAAANDDCANRETIAMSTSNFTQPNPDSSYASKSVEASCDSASNLYLDVWYEFIMPVNGNVEVTFSDNKQTFTLYDGCTGNELQCFSGIGLFENLSQNSTYILRVAERSTEVGIMNFRLQAYAFALNNDCENTETITVETLNSNTYQTDLRAAKESLDSTCEIASDTNFDLWYNFTMPVTGNLKIEQLSGLDTVTLYDSCDGTEISCQSGLQIISGLVENTNYVVRIASISPKNIQPRFQAFAKAENDECGTSETLSITTNDFTQYTVDARTATESLNSSCDTESDINLDLWFDFVMPVTGNLQVSGTTFHLKSTLYDACSGNEIGCFQGNGTFSNLIFNTTYKLRVSQKLNDSNSRNFRLQALENIFNDECYSPQNIVVPTEGYITTSTNNGAATNSVITACEPPSESLTVQDVWYSFTMPSTNDIEISHLSENVLGYYALFDACGTTELQCFTNSGFFTNLTQGNEYLLKVGNLSSQSGILSFNMSAQQVALDVNTVSIKNLKLYPNPTTNVFHIEHSGQMNLQNLSVLDLNGRVIKSVRLHDNMKTIDISGLQPSVYIVVIEAANTRLIKRIIKQ</sequence>
<evidence type="ECO:0000256" key="2">
    <source>
        <dbReference type="SAM" id="SignalP"/>
    </source>
</evidence>
<dbReference type="Pfam" id="PF23759">
    <property type="entry name" value="GBD_T9SS_assoc"/>
    <property type="match status" value="5"/>
</dbReference>